<reference evidence="4 5" key="1">
    <citation type="submission" date="2020-04" db="EMBL/GenBank/DDBJ databases">
        <title>MicrobeNet Type strains.</title>
        <authorList>
            <person name="Nicholson A.C."/>
        </authorList>
    </citation>
    <scope>NUCLEOTIDE SEQUENCE [LARGE SCALE GENOMIC DNA]</scope>
    <source>
        <strain evidence="4 5">DSM 44956</strain>
    </source>
</reference>
<evidence type="ECO:0000259" key="3">
    <source>
        <dbReference type="Pfam" id="PF24092"/>
    </source>
</evidence>
<dbReference type="InterPro" id="IPR056463">
    <property type="entry name" value="DUF7373_C"/>
</dbReference>
<comment type="caution">
    <text evidence="4">The sequence shown here is derived from an EMBL/GenBank/DDBJ whole genome shotgun (WGS) entry which is preliminary data.</text>
</comment>
<name>A0A7X6L9C9_9NOCA</name>
<organism evidence="4 5">
    <name type="scientific">Nocardia gamkensis</name>
    <dbReference type="NCBI Taxonomy" id="352869"/>
    <lineage>
        <taxon>Bacteria</taxon>
        <taxon>Bacillati</taxon>
        <taxon>Actinomycetota</taxon>
        <taxon>Actinomycetes</taxon>
        <taxon>Mycobacteriales</taxon>
        <taxon>Nocardiaceae</taxon>
        <taxon>Nocardia</taxon>
    </lineage>
</organism>
<accession>A0A7X6L9C9</accession>
<keyword evidence="5" id="KW-1185">Reference proteome</keyword>
<proteinExistence type="predicted"/>
<feature type="domain" description="DUF7373" evidence="3">
    <location>
        <begin position="264"/>
        <end position="403"/>
    </location>
</feature>
<feature type="domain" description="DUF7373" evidence="2">
    <location>
        <begin position="61"/>
        <end position="259"/>
    </location>
</feature>
<protein>
    <submittedName>
        <fullName evidence="4">Uncharacterized protein</fullName>
    </submittedName>
</protein>
<evidence type="ECO:0000259" key="2">
    <source>
        <dbReference type="Pfam" id="PF24088"/>
    </source>
</evidence>
<feature type="chain" id="PRO_5039084871" evidence="1">
    <location>
        <begin position="31"/>
        <end position="404"/>
    </location>
</feature>
<evidence type="ECO:0000313" key="4">
    <source>
        <dbReference type="EMBL" id="NKY30256.1"/>
    </source>
</evidence>
<evidence type="ECO:0000313" key="5">
    <source>
        <dbReference type="Proteomes" id="UP000540698"/>
    </source>
</evidence>
<dbReference type="AlphaFoldDB" id="A0A7X6L9C9"/>
<dbReference type="Pfam" id="PF24088">
    <property type="entry name" value="DUF7373"/>
    <property type="match status" value="1"/>
</dbReference>
<keyword evidence="1" id="KW-0732">Signal</keyword>
<dbReference type="EMBL" id="JAAXOS010000016">
    <property type="protein sequence ID" value="NKY30256.1"/>
    <property type="molecule type" value="Genomic_DNA"/>
</dbReference>
<feature type="signal peptide" evidence="1">
    <location>
        <begin position="1"/>
        <end position="30"/>
    </location>
</feature>
<dbReference type="InterPro" id="IPR055797">
    <property type="entry name" value="DUF7373"/>
</dbReference>
<sequence length="404" mass="43691">MQHGAMSRPIRTACALVLAGAVALSGGACDGSEAATERPAQPVDLAQLDVGNYPTKPRALATAKNPEQARMIEAERLANFVPLSSDIDPAFVSANPSIAKVFIDPKGSLGRIMQVSRFAEAAPDFVAGFLSSAGSAPDNRGTDLVNAVLIFPDEQKAAAAAAALERVDFEANNRNTPVQIPKYPAAHAHWQPQEQSIGSWFATGKFVVYTWVFDYVKIFLEKVDLPPLLSLVEKSLDTVVPAIGRFTPTPVDQLMTAPIDMDGMLNRALPRPREDSWIDPPGAYTGAGALHFTTDSAEDRRIIEAAGVDRYATDGTDLFRTRDADAAVQLREQRGGLSKKFRAAESPKGLPAAHCKEYIGNKTVVVRFYCSVAYDRYTAFAWSHQLLDAQQRISAQYALLVNAA</sequence>
<gene>
    <name evidence="4" type="ORF">HGB38_29175</name>
</gene>
<evidence type="ECO:0000256" key="1">
    <source>
        <dbReference type="SAM" id="SignalP"/>
    </source>
</evidence>
<dbReference type="Pfam" id="PF24092">
    <property type="entry name" value="DUF7373_C"/>
    <property type="match status" value="1"/>
</dbReference>
<dbReference type="Proteomes" id="UP000540698">
    <property type="component" value="Unassembled WGS sequence"/>
</dbReference>